<dbReference type="Gene3D" id="1.25.10.10">
    <property type="entry name" value="Leucine-rich Repeat Variant"/>
    <property type="match status" value="2"/>
</dbReference>
<gene>
    <name evidence="1" type="ORF">JAV76_02075</name>
</gene>
<dbReference type="SUPFAM" id="SSF48371">
    <property type="entry name" value="ARM repeat"/>
    <property type="match status" value="2"/>
</dbReference>
<dbReference type="PANTHER" id="PTHR12697:SF5">
    <property type="entry name" value="DEOXYHYPUSINE HYDROXYLASE"/>
    <property type="match status" value="1"/>
</dbReference>
<organism evidence="1 2">
    <name type="scientific">Sanguibacter suaedae</name>
    <dbReference type="NCBI Taxonomy" id="2795737"/>
    <lineage>
        <taxon>Bacteria</taxon>
        <taxon>Bacillati</taxon>
        <taxon>Actinomycetota</taxon>
        <taxon>Actinomycetes</taxon>
        <taxon>Micrococcales</taxon>
        <taxon>Sanguibacteraceae</taxon>
        <taxon>Sanguibacter</taxon>
    </lineage>
</organism>
<evidence type="ECO:0000313" key="2">
    <source>
        <dbReference type="Proteomes" id="UP000602087"/>
    </source>
</evidence>
<dbReference type="Pfam" id="PF13646">
    <property type="entry name" value="HEAT_2"/>
    <property type="match status" value="2"/>
</dbReference>
<comment type="caution">
    <text evidence="1">The sequence shown here is derived from an EMBL/GenBank/DDBJ whole genome shotgun (WGS) entry which is preliminary data.</text>
</comment>
<dbReference type="AlphaFoldDB" id="A0A934M8Q3"/>
<dbReference type="InterPro" id="IPR011989">
    <property type="entry name" value="ARM-like"/>
</dbReference>
<dbReference type="InterPro" id="IPR016024">
    <property type="entry name" value="ARM-type_fold"/>
</dbReference>
<dbReference type="GO" id="GO:0016491">
    <property type="term" value="F:oxidoreductase activity"/>
    <property type="evidence" value="ECO:0007669"/>
    <property type="project" value="TreeGrafter"/>
</dbReference>
<dbReference type="EMBL" id="JAEINH010000001">
    <property type="protein sequence ID" value="MBI9113800.1"/>
    <property type="molecule type" value="Genomic_DNA"/>
</dbReference>
<reference evidence="1" key="1">
    <citation type="submission" date="2020-12" db="EMBL/GenBank/DDBJ databases">
        <title>Sanguibacter suaedae sp. nov., isolated from Suaeda aralocaspica.</title>
        <authorList>
            <person name="Ma Q."/>
        </authorList>
    </citation>
    <scope>NUCLEOTIDE SEQUENCE</scope>
    <source>
        <strain evidence="1">YZGR15</strain>
    </source>
</reference>
<evidence type="ECO:0000313" key="1">
    <source>
        <dbReference type="EMBL" id="MBI9113800.1"/>
    </source>
</evidence>
<proteinExistence type="predicted"/>
<dbReference type="Proteomes" id="UP000602087">
    <property type="component" value="Unassembled WGS sequence"/>
</dbReference>
<dbReference type="SMART" id="SM00567">
    <property type="entry name" value="EZ_HEAT"/>
    <property type="match status" value="7"/>
</dbReference>
<accession>A0A934M8Q3</accession>
<protein>
    <submittedName>
        <fullName evidence="1">HEAT repeat domain-containing protein</fullName>
    </submittedName>
</protein>
<dbReference type="PANTHER" id="PTHR12697">
    <property type="entry name" value="PBS LYASE HEAT-LIKE PROTEIN"/>
    <property type="match status" value="1"/>
</dbReference>
<keyword evidence="2" id="KW-1185">Reference proteome</keyword>
<name>A0A934M8Q3_9MICO</name>
<dbReference type="InterPro" id="IPR004155">
    <property type="entry name" value="PBS_lyase_HEAT"/>
</dbReference>
<dbReference type="RefSeq" id="WP_198732346.1">
    <property type="nucleotide sequence ID" value="NZ_JAEINH010000001.1"/>
</dbReference>
<sequence length="264" mass="27642">MSTPRAFEPTADPELDAALSRLTDPDRDVRQAAALDLGTAADPAGAPGLVARLWSEPDPFVRDTLSWAVTRVADAATPLLLDALAGTDTTSRVRALHVLSKIADPATTSAIVPLAGDDDADVAAKARWALARTGDPRAVPALVALLGTGDSTVRNGLTRDLASFDRTAVPSLVMALTRDETPARHHAAEVLCFIGPGAEDATGALAEALQDTDEDVRLSAAMALYDLRTRTALAVLARYTEADDPRLRAIARRPQALGSPGQVT</sequence>